<dbReference type="GO" id="GO:0016746">
    <property type="term" value="F:acyltransferase activity"/>
    <property type="evidence" value="ECO:0007669"/>
    <property type="project" value="UniProtKB-KW"/>
</dbReference>
<dbReference type="CDD" id="cd04301">
    <property type="entry name" value="NAT_SF"/>
    <property type="match status" value="1"/>
</dbReference>
<name>A0ABZ0ITE6_9BACT</name>
<sequence>MTQFSVRVATAADVPFVETICQQIEESALKRGTGIAKRSPEYIAKKMLENKAIVAFTKSGDWAGFCYIETWSHGKFAANSGLIVHPDFRKEGLAKRIKEKAFDHSRKMFPNAKLFGLTTSLPVMKINSDLGYEPVVYSELTEDEDFWKGCASCVNYSILMSKNKTNCICTAMLFDPKEQSEKRWNFIKKSKVYERLVRLKRAAFLKFTGKKAAEQVSLQRA</sequence>
<keyword evidence="2" id="KW-0808">Transferase</keyword>
<evidence type="ECO:0000313" key="3">
    <source>
        <dbReference type="Proteomes" id="UP001302349"/>
    </source>
</evidence>
<evidence type="ECO:0000259" key="1">
    <source>
        <dbReference type="Pfam" id="PF00583"/>
    </source>
</evidence>
<feature type="domain" description="N-acetyltransferase" evidence="1">
    <location>
        <begin position="49"/>
        <end position="108"/>
    </location>
</feature>
<dbReference type="InterPro" id="IPR016181">
    <property type="entry name" value="Acyl_CoA_acyltransferase"/>
</dbReference>
<evidence type="ECO:0000313" key="2">
    <source>
        <dbReference type="EMBL" id="WOK07670.1"/>
    </source>
</evidence>
<dbReference type="EMBL" id="CP136051">
    <property type="protein sequence ID" value="WOK07670.1"/>
    <property type="molecule type" value="Genomic_DNA"/>
</dbReference>
<dbReference type="Pfam" id="PF00583">
    <property type="entry name" value="Acetyltransf_1"/>
    <property type="match status" value="1"/>
</dbReference>
<accession>A0ABZ0ITE6</accession>
<dbReference type="EC" id="2.3.1.-" evidence="2"/>
<dbReference type="RefSeq" id="WP_317490335.1">
    <property type="nucleotide sequence ID" value="NZ_CP136051.1"/>
</dbReference>
<keyword evidence="2" id="KW-0012">Acyltransferase</keyword>
<dbReference type="Proteomes" id="UP001302349">
    <property type="component" value="Chromosome"/>
</dbReference>
<dbReference type="InterPro" id="IPR000182">
    <property type="entry name" value="GNAT_dom"/>
</dbReference>
<proteinExistence type="predicted"/>
<dbReference type="Gene3D" id="3.40.630.30">
    <property type="match status" value="1"/>
</dbReference>
<gene>
    <name evidence="2" type="ORF">RT717_03410</name>
</gene>
<keyword evidence="3" id="KW-1185">Reference proteome</keyword>
<protein>
    <submittedName>
        <fullName evidence="2">GNAT family N-acetyltransferase</fullName>
        <ecNumber evidence="2">2.3.1.-</ecNumber>
    </submittedName>
</protein>
<dbReference type="SUPFAM" id="SSF55729">
    <property type="entry name" value="Acyl-CoA N-acyltransferases (Nat)"/>
    <property type="match status" value="1"/>
</dbReference>
<reference evidence="2 3" key="1">
    <citation type="journal article" date="2023" name="Microbiol. Resour. Announc.">
        <title>Complete Genome Sequence of Imperialibacter roseus strain P4T.</title>
        <authorList>
            <person name="Tizabi D.R."/>
            <person name="Bachvaroff T."/>
            <person name="Hill R.T."/>
        </authorList>
    </citation>
    <scope>NUCLEOTIDE SEQUENCE [LARGE SCALE GENOMIC DNA]</scope>
    <source>
        <strain evidence="2 3">P4T</strain>
    </source>
</reference>
<organism evidence="2 3">
    <name type="scientific">Imperialibacter roseus</name>
    <dbReference type="NCBI Taxonomy" id="1324217"/>
    <lineage>
        <taxon>Bacteria</taxon>
        <taxon>Pseudomonadati</taxon>
        <taxon>Bacteroidota</taxon>
        <taxon>Cytophagia</taxon>
        <taxon>Cytophagales</taxon>
        <taxon>Flammeovirgaceae</taxon>
        <taxon>Imperialibacter</taxon>
    </lineage>
</organism>